<dbReference type="PANTHER" id="PTHR10039:SF5">
    <property type="entry name" value="NACHT DOMAIN-CONTAINING PROTEIN"/>
    <property type="match status" value="1"/>
</dbReference>
<dbReference type="HOGENOM" id="CLU_000288_34_1_1"/>
<evidence type="ECO:0000259" key="4">
    <source>
        <dbReference type="Pfam" id="PF22939"/>
    </source>
</evidence>
<dbReference type="OrthoDB" id="7464126at2759"/>
<name>A0A066XJV8_COLSU</name>
<dbReference type="Proteomes" id="UP000027238">
    <property type="component" value="Unassembled WGS sequence"/>
</dbReference>
<dbReference type="SMART" id="SM00248">
    <property type="entry name" value="ANK"/>
    <property type="match status" value="6"/>
</dbReference>
<gene>
    <name evidence="6" type="ORF">CSUB01_11507</name>
</gene>
<dbReference type="eggNOG" id="KOG0504">
    <property type="taxonomic scope" value="Eukaryota"/>
</dbReference>
<feature type="repeat" description="ANK" evidence="2">
    <location>
        <begin position="1067"/>
        <end position="1091"/>
    </location>
</feature>
<keyword evidence="7" id="KW-1185">Reference proteome</keyword>
<sequence>MIPYKPFLTSPHTPNSPIAMARDIWSESVLWSSLLGLVIPVIVCLAAVAASRWAISPAPVVAKTPMPLKSLTFRVDDIPVDHVDDLDRNLQSIAERDADLHGAAFARRSLEHSDKAHMCATVTATTTLSGKDLCSRLAQAGKGFLYSYSCDFDGITPLYEDINGASVDIIAVPGLGSHPLGSWKSPYSNDVWLRDFLPKDVPNIRVLIYGYDTTLPGNLSNQSIEDLGGILVERVVAFRARDGTNRRPIIFIGHSLGGLLIKEALIRARRRRDDAIADLGKACYALLFFGVPNLGLRNDQLRTMVRGQPNEALVHDLLVNNDSEASTFLKRLADQFSESCKDNYHVMSFFERMLSPTVQLDDDGNWRKTGPTSLLVTQKSATATGLVAVADEDNIALNVDHSGLVKYSSRSQGDYPTACMKSLAFQEIDGRQNGIDAAATGTCQWLLSHETLTAWTRQHRGLVWIKGKPGAGKSTLMKYALRKVPALYETQPLVLSFFFHGRGHELQRSLLGLFRSLLHQLLNHVPGVLSDMVGTFDHNRKTLGEAGKEWTWHVSVLQAFFQSSLSNILKQRAVLIFIDALDECGEKYAVELIEFLKQTLSVLSSEDSQFGICFSCRHYPIIELDGGSTIPIDQENGRDIDAYVRTRLPSEQDSDIQSLLSQRAQGVFMWAHLVVDRVLQMKRNGKSPSKIKREVERVPQKLEDLYYDLLQGLDSEDRPGTLRLVQWVCFSVRPLTTDELPWAMTIDPDNPNQTLDGCKQSDEFISEDDIEKRVTSLSCGLAEVARSDKSHVIQFIHQSVRDFFIERGLLALDDNLGTARLIPPTVNCRLFFQCINYFKMTISSKTGEFSKEDTLKFPFLSYTVSNLTAHIKRSETAEVKAKDILDSFCWPSSSLVDQLAQAWRTFGSLPLTQKRINPVHIASIHDLQGLLSQVIVELTETDIDAKNDEGQTPLFLAARYGHVTIVKMLLETGKVDINTTDKDGRTLLFYPTLFWQHDKIVKMILDIAMCWNDKSLKMLLDTGGVDVNLKNNDGRTPLVIAAERGYEEGVKMLLDTGKVDVDSRDNDGYTPLSSAAEGGYQGVVRILLDTGMVDVNSRNNFGQTSLSFAAESGCEEIVKMLLDTSKVDINLSDNTGRTPLSYAAREGHMGIVSLLCDKHTTDINLGDKKGFSPFMWAVWRGHKEVANVLLQTGRLSNRHCIDGLCYQALWSLGPEGVDQFMVDTGFDMGADFFGLRELFCDL</sequence>
<dbReference type="eggNOG" id="KOG2029">
    <property type="taxonomic scope" value="Eukaryota"/>
</dbReference>
<dbReference type="Gene3D" id="3.40.50.1820">
    <property type="entry name" value="alpha/beta hydrolase"/>
    <property type="match status" value="1"/>
</dbReference>
<accession>A0A066XJV8</accession>
<evidence type="ECO:0000256" key="1">
    <source>
        <dbReference type="ARBA" id="ARBA00022737"/>
    </source>
</evidence>
<feature type="repeat" description="ANK" evidence="2">
    <location>
        <begin position="1135"/>
        <end position="1155"/>
    </location>
</feature>
<dbReference type="PANTHER" id="PTHR10039">
    <property type="entry name" value="AMELOGENIN"/>
    <property type="match status" value="1"/>
</dbReference>
<feature type="domain" description="Nephrocystin 3-like N-terminal" evidence="5">
    <location>
        <begin position="441"/>
        <end position="617"/>
    </location>
</feature>
<protein>
    <submittedName>
        <fullName evidence="6">Uncharacterized protein</fullName>
    </submittedName>
</protein>
<evidence type="ECO:0000256" key="2">
    <source>
        <dbReference type="PROSITE-ProRule" id="PRU00023"/>
    </source>
</evidence>
<dbReference type="OMA" id="GVFMWAH"/>
<dbReference type="SUPFAM" id="SSF48403">
    <property type="entry name" value="Ankyrin repeat"/>
    <property type="match status" value="1"/>
</dbReference>
<dbReference type="InterPro" id="IPR029058">
    <property type="entry name" value="AB_hydrolase_fold"/>
</dbReference>
<evidence type="ECO:0000256" key="3">
    <source>
        <dbReference type="SAM" id="Phobius"/>
    </source>
</evidence>
<dbReference type="PROSITE" id="PS50088">
    <property type="entry name" value="ANK_REPEAT"/>
    <property type="match status" value="4"/>
</dbReference>
<dbReference type="InterPro" id="IPR036770">
    <property type="entry name" value="Ankyrin_rpt-contain_sf"/>
</dbReference>
<dbReference type="SUPFAM" id="SSF53474">
    <property type="entry name" value="alpha/beta-Hydrolases"/>
    <property type="match status" value="1"/>
</dbReference>
<reference evidence="7" key="1">
    <citation type="journal article" date="2014" name="Genome Announc.">
        <title>Draft genome sequence of Colletotrichum sublineola, a destructive pathogen of cultivated sorghum.</title>
        <authorList>
            <person name="Baroncelli R."/>
            <person name="Sanz-Martin J.M."/>
            <person name="Rech G.E."/>
            <person name="Sukno S.A."/>
            <person name="Thon M.R."/>
        </authorList>
    </citation>
    <scope>NUCLEOTIDE SEQUENCE [LARGE SCALE GENOMIC DNA]</scope>
    <source>
        <strain evidence="7">TX430BB</strain>
    </source>
</reference>
<keyword evidence="2" id="KW-0040">ANK repeat</keyword>
<evidence type="ECO:0000313" key="7">
    <source>
        <dbReference type="Proteomes" id="UP000027238"/>
    </source>
</evidence>
<keyword evidence="3" id="KW-0812">Transmembrane</keyword>
<dbReference type="SUPFAM" id="SSF52540">
    <property type="entry name" value="P-loop containing nucleoside triphosphate hydrolases"/>
    <property type="match status" value="1"/>
</dbReference>
<feature type="repeat" description="ANK" evidence="2">
    <location>
        <begin position="949"/>
        <end position="973"/>
    </location>
</feature>
<dbReference type="AlphaFoldDB" id="A0A066XJV8"/>
<keyword evidence="3" id="KW-1133">Transmembrane helix</keyword>
<dbReference type="EMBL" id="JMSE01000751">
    <property type="protein sequence ID" value="KDN67959.1"/>
    <property type="molecule type" value="Genomic_DNA"/>
</dbReference>
<keyword evidence="1" id="KW-0677">Repeat</keyword>
<dbReference type="InterPro" id="IPR002110">
    <property type="entry name" value="Ankyrin_rpt"/>
</dbReference>
<dbReference type="PROSITE" id="PS50297">
    <property type="entry name" value="ANK_REP_REGION"/>
    <property type="match status" value="4"/>
</dbReference>
<evidence type="ECO:0000313" key="6">
    <source>
        <dbReference type="EMBL" id="KDN67959.1"/>
    </source>
</evidence>
<dbReference type="InterPro" id="IPR027417">
    <property type="entry name" value="P-loop_NTPase"/>
</dbReference>
<keyword evidence="3" id="KW-0472">Membrane</keyword>
<comment type="caution">
    <text evidence="6">The sequence shown here is derived from an EMBL/GenBank/DDBJ whole genome shotgun (WGS) entry which is preliminary data.</text>
</comment>
<dbReference type="Pfam" id="PF22939">
    <property type="entry name" value="WHD_GPIID"/>
    <property type="match status" value="1"/>
</dbReference>
<dbReference type="STRING" id="1173701.A0A066XJV8"/>
<feature type="domain" description="GPI inositol-deacylase winged helix" evidence="4">
    <location>
        <begin position="723"/>
        <end position="809"/>
    </location>
</feature>
<dbReference type="Gene3D" id="3.40.50.300">
    <property type="entry name" value="P-loop containing nucleotide triphosphate hydrolases"/>
    <property type="match status" value="1"/>
</dbReference>
<evidence type="ECO:0000259" key="5">
    <source>
        <dbReference type="Pfam" id="PF24883"/>
    </source>
</evidence>
<dbReference type="InterPro" id="IPR056884">
    <property type="entry name" value="NPHP3-like_N"/>
</dbReference>
<feature type="repeat" description="ANK" evidence="2">
    <location>
        <begin position="1033"/>
        <end position="1057"/>
    </location>
</feature>
<dbReference type="Pfam" id="PF24883">
    <property type="entry name" value="NPHP3_N"/>
    <property type="match status" value="1"/>
</dbReference>
<dbReference type="Pfam" id="PF12796">
    <property type="entry name" value="Ank_2"/>
    <property type="match status" value="3"/>
</dbReference>
<dbReference type="InterPro" id="IPR054471">
    <property type="entry name" value="GPIID_WHD"/>
</dbReference>
<organism evidence="6 7">
    <name type="scientific">Colletotrichum sublineola</name>
    <name type="common">Sorghum anthracnose fungus</name>
    <dbReference type="NCBI Taxonomy" id="1173701"/>
    <lineage>
        <taxon>Eukaryota</taxon>
        <taxon>Fungi</taxon>
        <taxon>Dikarya</taxon>
        <taxon>Ascomycota</taxon>
        <taxon>Pezizomycotina</taxon>
        <taxon>Sordariomycetes</taxon>
        <taxon>Hypocreomycetidae</taxon>
        <taxon>Glomerellales</taxon>
        <taxon>Glomerellaceae</taxon>
        <taxon>Colletotrichum</taxon>
        <taxon>Colletotrichum graminicola species complex</taxon>
    </lineage>
</organism>
<dbReference type="Gene3D" id="1.25.40.20">
    <property type="entry name" value="Ankyrin repeat-containing domain"/>
    <property type="match status" value="2"/>
</dbReference>
<feature type="transmembrane region" description="Helical" evidence="3">
    <location>
        <begin position="29"/>
        <end position="55"/>
    </location>
</feature>
<proteinExistence type="predicted"/>